<dbReference type="PROSITE" id="PS00028">
    <property type="entry name" value="ZINC_FINGER_C2H2_1"/>
    <property type="match status" value="10"/>
</dbReference>
<keyword evidence="4" id="KW-0677">Repeat</keyword>
<dbReference type="PANTHER" id="PTHR47772">
    <property type="entry name" value="ZINC FINGER PROTEIN 200"/>
    <property type="match status" value="1"/>
</dbReference>
<feature type="compositionally biased region" description="Polar residues" evidence="11">
    <location>
        <begin position="61"/>
        <end position="70"/>
    </location>
</feature>
<dbReference type="InterPro" id="IPR013087">
    <property type="entry name" value="Znf_C2H2_type"/>
</dbReference>
<dbReference type="PROSITE" id="PS50157">
    <property type="entry name" value="ZINC_FINGER_C2H2_2"/>
    <property type="match status" value="10"/>
</dbReference>
<keyword evidence="3" id="KW-0479">Metal-binding</keyword>
<dbReference type="Proteomes" id="UP000298663">
    <property type="component" value="Unassembled WGS sequence"/>
</dbReference>
<dbReference type="Gene3D" id="3.30.160.60">
    <property type="entry name" value="Classic Zinc Finger"/>
    <property type="match status" value="10"/>
</dbReference>
<dbReference type="GO" id="GO:0005634">
    <property type="term" value="C:nucleus"/>
    <property type="evidence" value="ECO:0007669"/>
    <property type="project" value="UniProtKB-SubCell"/>
</dbReference>
<feature type="region of interest" description="Disordered" evidence="11">
    <location>
        <begin position="1"/>
        <end position="105"/>
    </location>
</feature>
<comment type="subcellular location">
    <subcellularLocation>
        <location evidence="1">Nucleus</location>
    </subcellularLocation>
</comment>
<evidence type="ECO:0000256" key="1">
    <source>
        <dbReference type="ARBA" id="ARBA00004123"/>
    </source>
</evidence>
<dbReference type="Pfam" id="PF13912">
    <property type="entry name" value="zf-C2H2_6"/>
    <property type="match status" value="1"/>
</dbReference>
<dbReference type="FunFam" id="3.30.160.60:FF:000295">
    <property type="entry name" value="zinc finger protein 19"/>
    <property type="match status" value="1"/>
</dbReference>
<dbReference type="FunFam" id="3.30.160.60:FF:000446">
    <property type="entry name" value="Zinc finger protein"/>
    <property type="match status" value="1"/>
</dbReference>
<dbReference type="SMART" id="SM00355">
    <property type="entry name" value="ZnF_C2H2"/>
    <property type="match status" value="11"/>
</dbReference>
<dbReference type="GO" id="GO:0000122">
    <property type="term" value="P:negative regulation of transcription by RNA polymerase II"/>
    <property type="evidence" value="ECO:0007669"/>
    <property type="project" value="UniProtKB-ARBA"/>
</dbReference>
<feature type="domain" description="C2H2-type" evidence="12">
    <location>
        <begin position="224"/>
        <end position="252"/>
    </location>
</feature>
<reference evidence="13 14" key="1">
    <citation type="journal article" date="2015" name="Genome Biol.">
        <title>Comparative genomics of Steinernema reveals deeply conserved gene regulatory networks.</title>
        <authorList>
            <person name="Dillman A.R."/>
            <person name="Macchietto M."/>
            <person name="Porter C.F."/>
            <person name="Rogers A."/>
            <person name="Williams B."/>
            <person name="Antoshechkin I."/>
            <person name="Lee M.M."/>
            <person name="Goodwin Z."/>
            <person name="Lu X."/>
            <person name="Lewis E.E."/>
            <person name="Goodrich-Blair H."/>
            <person name="Stock S.P."/>
            <person name="Adams B.J."/>
            <person name="Sternberg P.W."/>
            <person name="Mortazavi A."/>
        </authorList>
    </citation>
    <scope>NUCLEOTIDE SEQUENCE [LARGE SCALE GENOMIC DNA]</scope>
    <source>
        <strain evidence="13 14">ALL</strain>
    </source>
</reference>
<reference evidence="13 14" key="2">
    <citation type="journal article" date="2019" name="G3 (Bethesda)">
        <title>Hybrid Assembly of the Genome of the Entomopathogenic Nematode Steinernema carpocapsae Identifies the X-Chromosome.</title>
        <authorList>
            <person name="Serra L."/>
            <person name="Macchietto M."/>
            <person name="Macias-Munoz A."/>
            <person name="McGill C.J."/>
            <person name="Rodriguez I.M."/>
            <person name="Rodriguez B."/>
            <person name="Murad R."/>
            <person name="Mortazavi A."/>
        </authorList>
    </citation>
    <scope>NUCLEOTIDE SEQUENCE [LARGE SCALE GENOMIC DNA]</scope>
    <source>
        <strain evidence="13 14">ALL</strain>
    </source>
</reference>
<dbReference type="OrthoDB" id="8117402at2759"/>
<evidence type="ECO:0000313" key="13">
    <source>
        <dbReference type="EMBL" id="TMS38396.1"/>
    </source>
</evidence>
<dbReference type="FunFam" id="3.30.160.60:FF:000475">
    <property type="entry name" value="zinc finger protein 32 isoform X1"/>
    <property type="match status" value="1"/>
</dbReference>
<dbReference type="Pfam" id="PF00096">
    <property type="entry name" value="zf-C2H2"/>
    <property type="match status" value="8"/>
</dbReference>
<evidence type="ECO:0000256" key="11">
    <source>
        <dbReference type="SAM" id="MobiDB-lite"/>
    </source>
</evidence>
<dbReference type="InterPro" id="IPR050636">
    <property type="entry name" value="C2H2-ZF_domain-containing"/>
</dbReference>
<dbReference type="GO" id="GO:0008270">
    <property type="term" value="F:zinc ion binding"/>
    <property type="evidence" value="ECO:0007669"/>
    <property type="project" value="UniProtKB-KW"/>
</dbReference>
<feature type="domain" description="C2H2-type" evidence="12">
    <location>
        <begin position="197"/>
        <end position="224"/>
    </location>
</feature>
<evidence type="ECO:0000256" key="3">
    <source>
        <dbReference type="ARBA" id="ARBA00022723"/>
    </source>
</evidence>
<evidence type="ECO:0000256" key="7">
    <source>
        <dbReference type="ARBA" id="ARBA00023015"/>
    </source>
</evidence>
<comment type="caution">
    <text evidence="13">The sequence shown here is derived from an EMBL/GenBank/DDBJ whole genome shotgun (WGS) entry which is preliminary data.</text>
</comment>
<keyword evidence="14" id="KW-1185">Reference proteome</keyword>
<dbReference type="PANTHER" id="PTHR47772:SF13">
    <property type="entry name" value="GASTRULA ZINC FINGER PROTEIN XLCGF49.1-LIKE-RELATED"/>
    <property type="match status" value="1"/>
</dbReference>
<evidence type="ECO:0000256" key="2">
    <source>
        <dbReference type="ARBA" id="ARBA00006991"/>
    </source>
</evidence>
<protein>
    <recommendedName>
        <fullName evidence="12">C2H2-type domain-containing protein</fullName>
    </recommendedName>
</protein>
<keyword evidence="9" id="KW-0539">Nucleus</keyword>
<feature type="domain" description="C2H2-type" evidence="12">
    <location>
        <begin position="282"/>
        <end position="309"/>
    </location>
</feature>
<dbReference type="SUPFAM" id="SSF57667">
    <property type="entry name" value="beta-beta-alpha zinc fingers"/>
    <property type="match status" value="8"/>
</dbReference>
<organism evidence="13 14">
    <name type="scientific">Steinernema carpocapsae</name>
    <name type="common">Entomopathogenic nematode</name>
    <dbReference type="NCBI Taxonomy" id="34508"/>
    <lineage>
        <taxon>Eukaryota</taxon>
        <taxon>Metazoa</taxon>
        <taxon>Ecdysozoa</taxon>
        <taxon>Nematoda</taxon>
        <taxon>Chromadorea</taxon>
        <taxon>Rhabditida</taxon>
        <taxon>Tylenchina</taxon>
        <taxon>Panagrolaimomorpha</taxon>
        <taxon>Strongyloidoidea</taxon>
        <taxon>Steinernematidae</taxon>
        <taxon>Steinernema</taxon>
    </lineage>
</organism>
<evidence type="ECO:0000256" key="8">
    <source>
        <dbReference type="ARBA" id="ARBA00023163"/>
    </source>
</evidence>
<evidence type="ECO:0000256" key="5">
    <source>
        <dbReference type="ARBA" id="ARBA00022771"/>
    </source>
</evidence>
<keyword evidence="8" id="KW-0804">Transcription</keyword>
<evidence type="ECO:0000256" key="10">
    <source>
        <dbReference type="PROSITE-ProRule" id="PRU00042"/>
    </source>
</evidence>
<accession>A0A4U8UY13</accession>
<sequence>MVVETIQPPAVTPTYRMTTLDESDMSDVSDRRSCPSVDSSIQLTTQQSNFSSASSDLSTSDHQLSPQSFTEELMDKASDTSSGTPPHSEPSPPTSKPITLRKNPAHQVEKRHICEDCGKGFPYLSILESHKRCHTGEKPFPCHFCSKKFAQKATLQVHERTHTGERPYKCKYCEKTFAQYGTKTVHEKSAHLGIRNYKCPKCSKCLSSPSALYTHKKTHGEKSFHCTLCTKTFTLKNYLKLHVKQVHGQNERKHVCKYCNKSFAYAGSLQVHVRTHTGEKPYTCKYCPKAFASQGNLQSHERTHTGERPYSCNVCGRAFIQKSQLTAHEATHAYVIDGNGENGGQKKQSDFVCKFCGKRYAYASSLYVHTRLHTGERPFRCGYCDKSFTNQGNMQVHERVHTGEKPFKCNTCDRRYAQKVGLKIHMEQCQQLSSMVVRKQATVEDLGAAYPQTDLEDKIADVSKNVDLLSIFQHQMKSLPKMPYPISLAPNAATTVPFNQDIVPPPFGGLKLPTVPASLAYTPSTPMISNESSLLSNLLSREDLLMNTNLSLSSVLKSATHESLNPFPSLPTTMQPLRHTESLSAFEKVSSTAEDLFDPSLLKPLLDISQTQLPVSSIPHPAVSSALTSQANAYNLHQQLQLLLQSYPMINLPNSLLGASLPIVSSAVNMLPSAFHPESAKPESSMTI</sequence>
<feature type="compositionally biased region" description="Low complexity" evidence="11">
    <location>
        <begin position="48"/>
        <end position="60"/>
    </location>
</feature>
<feature type="domain" description="C2H2-type" evidence="12">
    <location>
        <begin position="254"/>
        <end position="281"/>
    </location>
</feature>
<dbReference type="EMBL" id="AZBU02000001">
    <property type="protein sequence ID" value="TMS38396.1"/>
    <property type="molecule type" value="Genomic_DNA"/>
</dbReference>
<dbReference type="FunFam" id="3.30.160.60:FF:000193">
    <property type="entry name" value="Zinc finger protein 300"/>
    <property type="match status" value="2"/>
</dbReference>
<feature type="domain" description="C2H2-type" evidence="12">
    <location>
        <begin position="310"/>
        <end position="333"/>
    </location>
</feature>
<dbReference type="InterPro" id="IPR036236">
    <property type="entry name" value="Znf_C2H2_sf"/>
</dbReference>
<proteinExistence type="inferred from homology"/>
<evidence type="ECO:0000256" key="4">
    <source>
        <dbReference type="ARBA" id="ARBA00022737"/>
    </source>
</evidence>
<evidence type="ECO:0000313" key="14">
    <source>
        <dbReference type="Proteomes" id="UP000298663"/>
    </source>
</evidence>
<evidence type="ECO:0000256" key="9">
    <source>
        <dbReference type="ARBA" id="ARBA00023242"/>
    </source>
</evidence>
<dbReference type="AlphaFoldDB" id="A0A4U8UY13"/>
<feature type="domain" description="C2H2-type" evidence="12">
    <location>
        <begin position="168"/>
        <end position="196"/>
    </location>
</feature>
<feature type="domain" description="C2H2-type" evidence="12">
    <location>
        <begin position="140"/>
        <end position="167"/>
    </location>
</feature>
<evidence type="ECO:0000256" key="6">
    <source>
        <dbReference type="ARBA" id="ARBA00022833"/>
    </source>
</evidence>
<dbReference type="FunFam" id="3.30.160.60:FF:002343">
    <property type="entry name" value="Zinc finger protein 33A"/>
    <property type="match status" value="2"/>
</dbReference>
<keyword evidence="6" id="KW-0862">Zinc</keyword>
<evidence type="ECO:0000259" key="12">
    <source>
        <dbReference type="PROSITE" id="PS50157"/>
    </source>
</evidence>
<keyword evidence="7" id="KW-0805">Transcription regulation</keyword>
<dbReference type="STRING" id="34508.A0A4U8UY13"/>
<gene>
    <name evidence="13" type="ORF">L596_005133</name>
</gene>
<name>A0A4U8UY13_STECR</name>
<dbReference type="FunFam" id="3.30.160.60:FF:000624">
    <property type="entry name" value="zinc finger protein 697"/>
    <property type="match status" value="1"/>
</dbReference>
<feature type="compositionally biased region" description="Polar residues" evidence="11">
    <location>
        <begin position="36"/>
        <end position="47"/>
    </location>
</feature>
<feature type="domain" description="C2H2-type" evidence="12">
    <location>
        <begin position="112"/>
        <end position="139"/>
    </location>
</feature>
<comment type="similarity">
    <text evidence="2">Belongs to the krueppel C2H2-type zinc-finger protein family.</text>
</comment>
<feature type="domain" description="C2H2-type" evidence="12">
    <location>
        <begin position="351"/>
        <end position="378"/>
    </location>
</feature>
<feature type="domain" description="C2H2-type" evidence="12">
    <location>
        <begin position="379"/>
        <end position="406"/>
    </location>
</feature>
<keyword evidence="5 10" id="KW-0863">Zinc-finger</keyword>